<proteinExistence type="predicted"/>
<accession>A0A9Q9T368</accession>
<organism evidence="2 3">
    <name type="scientific">Curtobacterium poinsettiae</name>
    <dbReference type="NCBI Taxonomy" id="159612"/>
    <lineage>
        <taxon>Bacteria</taxon>
        <taxon>Bacillati</taxon>
        <taxon>Actinomycetota</taxon>
        <taxon>Actinomycetes</taxon>
        <taxon>Micrococcales</taxon>
        <taxon>Microbacteriaceae</taxon>
        <taxon>Curtobacterium</taxon>
    </lineage>
</organism>
<dbReference type="Proteomes" id="UP001062223">
    <property type="component" value="Chromosome"/>
</dbReference>
<keyword evidence="1" id="KW-1133">Transmembrane helix</keyword>
<gene>
    <name evidence="2" type="ORF">OE229_14910</name>
</gene>
<protein>
    <submittedName>
        <fullName evidence="2">Uncharacterized protein</fullName>
    </submittedName>
</protein>
<dbReference type="AlphaFoldDB" id="A0A9Q9T368"/>
<feature type="transmembrane region" description="Helical" evidence="1">
    <location>
        <begin position="14"/>
        <end position="37"/>
    </location>
</feature>
<dbReference type="EMBL" id="CP106879">
    <property type="protein sequence ID" value="UYC80391.1"/>
    <property type="molecule type" value="Genomic_DNA"/>
</dbReference>
<keyword evidence="1" id="KW-0472">Membrane</keyword>
<sequence length="117" mass="12624">MGTGTGELATWPPAAVATVVASLMALGGTTTATIWSFMRWRREQRAIERAYVWQQVVWAAEMVSSDDVGKAEIGRMVAGAMYDMQIHGRVDDSGVSVLVRTLGKEVCDATDVHAHDG</sequence>
<reference evidence="2" key="1">
    <citation type="submission" date="2022-09" db="EMBL/GenBank/DDBJ databases">
        <title>Taxonomy of Curtobacterium flaccumfaciens.</title>
        <authorList>
            <person name="Osdaghi E."/>
            <person name="Taghavi S.M."/>
            <person name="Hamidizade M."/>
            <person name="Abachi H."/>
            <person name="Fazliarab A."/>
            <person name="Baeyen S."/>
            <person name="Portier P."/>
            <person name="Van Vaerenbergh J."/>
            <person name="Jacques M.-A."/>
        </authorList>
    </citation>
    <scope>NUCLEOTIDE SEQUENCE</scope>
    <source>
        <strain evidence="2">AGQB46</strain>
    </source>
</reference>
<dbReference type="RefSeq" id="WP_262138685.1">
    <property type="nucleotide sequence ID" value="NZ_CP106879.1"/>
</dbReference>
<keyword evidence="1" id="KW-0812">Transmembrane</keyword>
<evidence type="ECO:0000256" key="1">
    <source>
        <dbReference type="SAM" id="Phobius"/>
    </source>
</evidence>
<name>A0A9Q9T368_9MICO</name>
<evidence type="ECO:0000313" key="2">
    <source>
        <dbReference type="EMBL" id="UYC80391.1"/>
    </source>
</evidence>
<dbReference type="KEGG" id="cpoi:OE229_14910"/>
<evidence type="ECO:0000313" key="3">
    <source>
        <dbReference type="Proteomes" id="UP001062223"/>
    </source>
</evidence>